<dbReference type="InterPro" id="IPR008914">
    <property type="entry name" value="PEBP"/>
</dbReference>
<gene>
    <name evidence="2" type="ORF">F7O44_18095</name>
</gene>
<dbReference type="InterPro" id="IPR036610">
    <property type="entry name" value="PEBP-like_sf"/>
</dbReference>
<dbReference type="Gene3D" id="3.90.280.10">
    <property type="entry name" value="PEBP-like"/>
    <property type="match status" value="1"/>
</dbReference>
<dbReference type="SUPFAM" id="SSF49777">
    <property type="entry name" value="PEBP-like"/>
    <property type="match status" value="1"/>
</dbReference>
<dbReference type="AlphaFoldDB" id="A0A7K3M6P2"/>
<dbReference type="PANTHER" id="PTHR30289">
    <property type="entry name" value="UNCHARACTERIZED PROTEIN YBCL-RELATED"/>
    <property type="match status" value="1"/>
</dbReference>
<evidence type="ECO:0000256" key="1">
    <source>
        <dbReference type="ARBA" id="ARBA00007120"/>
    </source>
</evidence>
<reference evidence="2 3" key="1">
    <citation type="submission" date="2019-11" db="EMBL/GenBank/DDBJ databases">
        <authorList>
            <person name="Li X.-J."/>
            <person name="Feng X.-M."/>
        </authorList>
    </citation>
    <scope>NUCLEOTIDE SEQUENCE [LARGE SCALE GENOMIC DNA]</scope>
    <source>
        <strain evidence="2 3">XMNu-373</strain>
    </source>
</reference>
<accession>A0A7K3M6P2</accession>
<dbReference type="InterPro" id="IPR005247">
    <property type="entry name" value="YbhB_YbcL/LppC-like"/>
</dbReference>
<protein>
    <submittedName>
        <fullName evidence="2">YbhB/YbcL family Raf kinase inhibitor-like protein</fullName>
    </submittedName>
</protein>
<dbReference type="CDD" id="cd00865">
    <property type="entry name" value="PEBP_bact_arch"/>
    <property type="match status" value="1"/>
</dbReference>
<dbReference type="Pfam" id="PF01161">
    <property type="entry name" value="PBP"/>
    <property type="match status" value="1"/>
</dbReference>
<comment type="similarity">
    <text evidence="1">Belongs to the UPF0098 family.</text>
</comment>
<dbReference type="NCBIfam" id="TIGR00481">
    <property type="entry name" value="YbhB/YbcL family Raf kinase inhibitor-like protein"/>
    <property type="match status" value="1"/>
</dbReference>
<dbReference type="PANTHER" id="PTHR30289:SF1">
    <property type="entry name" value="PEBP (PHOSPHATIDYLETHANOLAMINE-BINDING PROTEIN) FAMILY PROTEIN"/>
    <property type="match status" value="1"/>
</dbReference>
<keyword evidence="3" id="KW-1185">Reference proteome</keyword>
<dbReference type="EMBL" id="WLZY01000006">
    <property type="protein sequence ID" value="NDL58981.1"/>
    <property type="molecule type" value="Genomic_DNA"/>
</dbReference>
<evidence type="ECO:0000313" key="2">
    <source>
        <dbReference type="EMBL" id="NDL58981.1"/>
    </source>
</evidence>
<sequence length="184" mass="19674">MSLERPAAPNPYELLPAVAEFHVESDDVSDGQQLANDFLFNDWGMTGVNLSPHLRWSGAPEGTQSYVVTCFDPDAPTPCGFWHWVVVDIPARITEMPRGAGAADGLGLPDGAFFVRNDTGGMGYAGAAPPQGDGPHRYFFVVHAVDVESLADQGVTEDATPAVVSFNLAFHTLGRGMVVPTYSH</sequence>
<name>A0A7K3M6P2_9ACTN</name>
<dbReference type="RefSeq" id="WP_162451679.1">
    <property type="nucleotide sequence ID" value="NZ_WLZY01000006.1"/>
</dbReference>
<evidence type="ECO:0000313" key="3">
    <source>
        <dbReference type="Proteomes" id="UP000460435"/>
    </source>
</evidence>
<dbReference type="Proteomes" id="UP000460435">
    <property type="component" value="Unassembled WGS sequence"/>
</dbReference>
<organism evidence="2 3">
    <name type="scientific">Phytoactinopolyspora mesophila</name>
    <dbReference type="NCBI Taxonomy" id="2650750"/>
    <lineage>
        <taxon>Bacteria</taxon>
        <taxon>Bacillati</taxon>
        <taxon>Actinomycetota</taxon>
        <taxon>Actinomycetes</taxon>
        <taxon>Jiangellales</taxon>
        <taxon>Jiangellaceae</taxon>
        <taxon>Phytoactinopolyspora</taxon>
    </lineage>
</organism>
<proteinExistence type="inferred from homology"/>
<comment type="caution">
    <text evidence="2">The sequence shown here is derived from an EMBL/GenBank/DDBJ whole genome shotgun (WGS) entry which is preliminary data.</text>
</comment>